<feature type="compositionally biased region" description="Gly residues" evidence="1">
    <location>
        <begin position="75"/>
        <end position="87"/>
    </location>
</feature>
<dbReference type="AlphaFoldDB" id="A0A918KHE7"/>
<proteinExistence type="predicted"/>
<feature type="region of interest" description="Disordered" evidence="1">
    <location>
        <begin position="63"/>
        <end position="214"/>
    </location>
</feature>
<reference evidence="3" key="2">
    <citation type="submission" date="2020-09" db="EMBL/GenBank/DDBJ databases">
        <authorList>
            <person name="Sun Q."/>
            <person name="Ohkuma M."/>
        </authorList>
    </citation>
    <scope>NUCLEOTIDE SEQUENCE</scope>
    <source>
        <strain evidence="3">JCM 4790</strain>
    </source>
</reference>
<protein>
    <submittedName>
        <fullName evidence="3">Membrane protein</fullName>
    </submittedName>
</protein>
<keyword evidence="2" id="KW-0812">Transmembrane</keyword>
<feature type="transmembrane region" description="Helical" evidence="2">
    <location>
        <begin position="243"/>
        <end position="271"/>
    </location>
</feature>
<feature type="transmembrane region" description="Helical" evidence="2">
    <location>
        <begin position="322"/>
        <end position="342"/>
    </location>
</feature>
<name>A0A918KHE7_9ACTN</name>
<evidence type="ECO:0000313" key="3">
    <source>
        <dbReference type="EMBL" id="GGX63418.1"/>
    </source>
</evidence>
<feature type="transmembrane region" description="Helical" evidence="2">
    <location>
        <begin position="283"/>
        <end position="302"/>
    </location>
</feature>
<keyword evidence="4" id="KW-1185">Reference proteome</keyword>
<evidence type="ECO:0000256" key="1">
    <source>
        <dbReference type="SAM" id="MobiDB-lite"/>
    </source>
</evidence>
<comment type="caution">
    <text evidence="3">The sequence shown here is derived from an EMBL/GenBank/DDBJ whole genome shotgun (WGS) entry which is preliminary data.</text>
</comment>
<reference evidence="3" key="1">
    <citation type="journal article" date="2014" name="Int. J. Syst. Evol. Microbiol.">
        <title>Complete genome sequence of Corynebacterium casei LMG S-19264T (=DSM 44701T), isolated from a smear-ripened cheese.</title>
        <authorList>
            <consortium name="US DOE Joint Genome Institute (JGI-PGF)"/>
            <person name="Walter F."/>
            <person name="Albersmeier A."/>
            <person name="Kalinowski J."/>
            <person name="Ruckert C."/>
        </authorList>
    </citation>
    <scope>NUCLEOTIDE SEQUENCE</scope>
    <source>
        <strain evidence="3">JCM 4790</strain>
    </source>
</reference>
<dbReference type="Proteomes" id="UP000619244">
    <property type="component" value="Unassembled WGS sequence"/>
</dbReference>
<feature type="compositionally biased region" description="Basic residues" evidence="1">
    <location>
        <begin position="113"/>
        <end position="122"/>
    </location>
</feature>
<keyword evidence="2" id="KW-0472">Membrane</keyword>
<evidence type="ECO:0000313" key="4">
    <source>
        <dbReference type="Proteomes" id="UP000619244"/>
    </source>
</evidence>
<sequence length="349" mass="36165">MGIESDQLVFDYLSRVGDLAQQRALPSGARMRLVSELRNEIDRRRSKAGPDSPASVRRILTRLGTPEEVVDAANGGSGGGASGGAGDAPGPRASVPVQPAQSAREQDEERSPRSRGLRRIVPRPRPAGPAAGQPAGPAGGVPSPPHLASTEELGSSATRPDWWRVDSTPLGPGESVPGFVGGIEIPEMLKPPPEHPPGAQAAARPAAAESVEKAAAPAAAEAAAPARRRLLRLPAPGSWANPLLLFAAVLLVAGAAMGNLVPMVLGWLIAYASRRLTPAESKWAVLGLPGLVAAAGVVWLWGRTEGRWGDPVAEGGMGDAVTGTWPWVLRGAAVASALYLLWRSQRARG</sequence>
<feature type="compositionally biased region" description="Low complexity" evidence="1">
    <location>
        <begin position="197"/>
        <end position="214"/>
    </location>
</feature>
<keyword evidence="2" id="KW-1133">Transmembrane helix</keyword>
<organism evidence="3 4">
    <name type="scientific">Streptomyces minutiscleroticus</name>
    <dbReference type="NCBI Taxonomy" id="68238"/>
    <lineage>
        <taxon>Bacteria</taxon>
        <taxon>Bacillati</taxon>
        <taxon>Actinomycetota</taxon>
        <taxon>Actinomycetes</taxon>
        <taxon>Kitasatosporales</taxon>
        <taxon>Streptomycetaceae</taxon>
        <taxon>Streptomyces</taxon>
    </lineage>
</organism>
<accession>A0A918KHE7</accession>
<dbReference type="RefSeq" id="WP_190189559.1">
    <property type="nucleotide sequence ID" value="NZ_BMVU01000004.1"/>
</dbReference>
<gene>
    <name evidence="3" type="ORF">GCM10010358_17250</name>
</gene>
<evidence type="ECO:0000256" key="2">
    <source>
        <dbReference type="SAM" id="Phobius"/>
    </source>
</evidence>
<dbReference type="EMBL" id="BMVU01000004">
    <property type="protein sequence ID" value="GGX63418.1"/>
    <property type="molecule type" value="Genomic_DNA"/>
</dbReference>